<evidence type="ECO:0000313" key="2">
    <source>
        <dbReference type="EMBL" id="CAD9666268.1"/>
    </source>
</evidence>
<evidence type="ECO:0000259" key="1">
    <source>
        <dbReference type="Pfam" id="PF01702"/>
    </source>
</evidence>
<gene>
    <name evidence="2" type="ORF">QSP1433_LOCUS1654</name>
</gene>
<dbReference type="InterPro" id="IPR050852">
    <property type="entry name" value="Queuine_tRNA-ribosyltrfase"/>
</dbReference>
<dbReference type="Pfam" id="PF01702">
    <property type="entry name" value="TGT"/>
    <property type="match status" value="1"/>
</dbReference>
<name>A0A7S2RBB8_9STRA</name>
<dbReference type="InterPro" id="IPR036511">
    <property type="entry name" value="TGT-like_sf"/>
</dbReference>
<dbReference type="PANTHER" id="PTHR46064:SF1">
    <property type="entry name" value="QUEUINE TRNA-RIBOSYLTRANSFERASE ACCESSORY SUBUNIT 2"/>
    <property type="match status" value="1"/>
</dbReference>
<dbReference type="Gene3D" id="3.20.20.105">
    <property type="entry name" value="Queuine tRNA-ribosyltransferase-like"/>
    <property type="match status" value="1"/>
</dbReference>
<dbReference type="EMBL" id="HBHK01002778">
    <property type="protein sequence ID" value="CAD9666268.1"/>
    <property type="molecule type" value="Transcribed_RNA"/>
</dbReference>
<dbReference type="PANTHER" id="PTHR46064">
    <property type="entry name" value="QUEUINE TRNA-RIBOSYLTRANSFERASE ACCESSORY SUBUNIT 2"/>
    <property type="match status" value="1"/>
</dbReference>
<dbReference type="SUPFAM" id="SSF51713">
    <property type="entry name" value="tRNA-guanine transglycosylase"/>
    <property type="match status" value="1"/>
</dbReference>
<accession>A0A7S2RBB8</accession>
<feature type="domain" description="tRNA-guanine(15) transglycosylase-like" evidence="1">
    <location>
        <begin position="95"/>
        <end position="345"/>
    </location>
</feature>
<dbReference type="InterPro" id="IPR002616">
    <property type="entry name" value="tRNA_ribo_trans-like"/>
</dbReference>
<dbReference type="AlphaFoldDB" id="A0A7S2RBB8"/>
<reference evidence="2" key="1">
    <citation type="submission" date="2021-01" db="EMBL/GenBank/DDBJ databases">
        <authorList>
            <person name="Corre E."/>
            <person name="Pelletier E."/>
            <person name="Niang G."/>
            <person name="Scheremetjew M."/>
            <person name="Finn R."/>
            <person name="Kale V."/>
            <person name="Holt S."/>
            <person name="Cochrane G."/>
            <person name="Meng A."/>
            <person name="Brown T."/>
            <person name="Cohen L."/>
        </authorList>
    </citation>
    <scope>NUCLEOTIDE SEQUENCE</scope>
    <source>
        <strain evidence="2">NY070348D</strain>
    </source>
</reference>
<organism evidence="2">
    <name type="scientific">Mucochytrium quahogii</name>
    <dbReference type="NCBI Taxonomy" id="96639"/>
    <lineage>
        <taxon>Eukaryota</taxon>
        <taxon>Sar</taxon>
        <taxon>Stramenopiles</taxon>
        <taxon>Bigyra</taxon>
        <taxon>Labyrinthulomycetes</taxon>
        <taxon>Thraustochytrida</taxon>
        <taxon>Thraustochytriidae</taxon>
        <taxon>Mucochytrium</taxon>
    </lineage>
</organism>
<proteinExistence type="predicted"/>
<sequence length="371" mass="40241">MVTCFVSTTFGRAPFLSEQLVRSLDESFPGVFCFSVGVGALGTKAMRSALQVYNSKASLGNIRGFLDIGKDRALLAVPMDAMSPAPDQTVGKGKDQLALSSLTEEKVVMNIDEYCRLSRDLMGAGLVVCPYECINGTHSRKHVDRALLRTKTWTQSCLTSGGSACKFYVPLVGGTVEQLEKCLENALSSKGCDDSSIVEGFVLCNVTVVSPALRNTMIETIVSRVGPEKPVSVLLGACSPADILDAISRGITSFETSLPYVLTKLNQALCFEIDLEDVKPGQGVVNFCLRDLDMAEDSSPIVEACSCWACLNHSRAYVHHLLDTKEMLSQMLLFTHNTHMILSLTLYMGSLGSLEKKKAFTTAWKQAHGIN</sequence>
<dbReference type="GO" id="GO:0006400">
    <property type="term" value="P:tRNA modification"/>
    <property type="evidence" value="ECO:0007669"/>
    <property type="project" value="InterPro"/>
</dbReference>
<dbReference type="NCBIfam" id="TIGR00449">
    <property type="entry name" value="tgt_general"/>
    <property type="match status" value="1"/>
</dbReference>
<protein>
    <recommendedName>
        <fullName evidence="1">tRNA-guanine(15) transglycosylase-like domain-containing protein</fullName>
    </recommendedName>
</protein>